<gene>
    <name evidence="1" type="ORF">MSG28_015227</name>
</gene>
<accession>A0ACC0KZJ3</accession>
<name>A0ACC0KZJ3_CHOFU</name>
<proteinExistence type="predicted"/>
<evidence type="ECO:0000313" key="1">
    <source>
        <dbReference type="EMBL" id="KAI8441695.1"/>
    </source>
</evidence>
<dbReference type="EMBL" id="CM046127">
    <property type="protein sequence ID" value="KAI8441695.1"/>
    <property type="molecule type" value="Genomic_DNA"/>
</dbReference>
<organism evidence="1 2">
    <name type="scientific">Choristoneura fumiferana</name>
    <name type="common">Spruce budworm moth</name>
    <name type="synonym">Archips fumiferana</name>
    <dbReference type="NCBI Taxonomy" id="7141"/>
    <lineage>
        <taxon>Eukaryota</taxon>
        <taxon>Metazoa</taxon>
        <taxon>Ecdysozoa</taxon>
        <taxon>Arthropoda</taxon>
        <taxon>Hexapoda</taxon>
        <taxon>Insecta</taxon>
        <taxon>Pterygota</taxon>
        <taxon>Neoptera</taxon>
        <taxon>Endopterygota</taxon>
        <taxon>Lepidoptera</taxon>
        <taxon>Glossata</taxon>
        <taxon>Ditrysia</taxon>
        <taxon>Tortricoidea</taxon>
        <taxon>Tortricidae</taxon>
        <taxon>Tortricinae</taxon>
        <taxon>Choristoneura</taxon>
    </lineage>
</organism>
<dbReference type="Proteomes" id="UP001064048">
    <property type="component" value="Chromosome 27"/>
</dbReference>
<sequence length="2112" mass="242049">MVSACNPKKCPEMRKRMENHKKEHHPRAPAITVKNKAGQSSFNCIEVLKLDPIAPASNKIDEKPNPEARSEIPLKNSETKNILVPKRNFYREHLQDVVLKWFLGIPVLYNTDNAMKLKRLKMVHDLANKIANMSSDVNNADYDKKIKHEIDDCLENLAVWCVEVKMDKDEFNGNLCRSLRERIEKVNTKWLNTKSELKPTDDDQKLQLKGSTLNMSTFSNDTVSAVENEIRDWVETEFGLKSDTQSNIDKHAIAAVFIKRLMPFIRSKRIEKNCFKVEVISTLDEMSTSLDLIKDKALHAHTLAVNLANRVVSLNNKNNHVIMIQAKKLHDEKLEDENRTVDITRVPSDESEDTIIQITDILLGGTDSDTKIKDPNVSENTSDVEKTSDDEEMCSKKTVVTYIRQPLSQNSSFDFAQHYLSDSLIVLTSENEILGPFDKNEVLTSTPQMTGPQKEIPNINPAEKAYLDKIVELLRTWLDTTDMTFETTEEQFFKESIANDIAGDLKDLGKQIQMGQIQDRITIEQYEGLLNYVILRAIHKYGLLNEPVTFTTPQVADLREKMKELGMGLETDLTNPQHGDRQKWANFRFRLKNPVREDRMPQRYQPTALDILEDNISVWMNEQPSEIYKDHDRKLRNEQLRELATKVQKKIENKKEEEVKKELVKWLKKILASKAKKDIDNLAADLKKRIIDLPTDEYLTEKMKKKNRARLGDDTDLPPPQLSVNEGTDEQLKDFIEKFMEHNYDVDDSLVKSALGNILLQELLKLSPFLRTDGSNIAAHEEFNPDKFRMELEYIKEVSDWLKNIPFYPLVGMGNERVEFVNGIAKNIAEIEEERLRNPNKMDYDKILYSEIYEYMVQLPLRSQDMANMSTCINQLVQRIVRRRPSPYSLITNQGPIKSKQDEQDFAQFIEEFVNIRGKDIGDDKLKLEAYLARLLKEIQRMIIEKADSDALTKSELYNRLVEVPVPGKESVKRFSIGLGYVQEIAEWLHNFPLIPLMNHEENILRIRMISELAEKMAEYDLKIADDPGDLQANAELDEYITKWIDYLNLDRSKEISVPILISQLKRRMENVKIRSEQKRNPNPEVVKDVRADKSVKRKSGVTCKDCCDSSKKCCKSKASKKEDPGDLIVEAIEGWCNDLPIKEKDNEATKAAKEKIATDIFQKVGLLNSDPQAANDDMLYRDMLADEVEAELQQITEGHPDISQIKDKLKDSLLDTVMDTKEVIKDISAGENYKQALENSIDSSLPNPVHISPQNDPGFELYKHRMAMLWLLENYDYAVDFNSLKYKKKLNEDIELYADEAQKRNVLPLEKYEMFNEAFSAMYKQNPPHESSIIEEVENVKIRCEIDAWFKELPLQKASGYQELLEREQILTLLSKKLFDIEKNKSPDSDEKMRKEILKWLHKLPLLPDENKNINHYVDKLVCNLKATADVRKCKRKSVSNKDLIIKEFVEDAKDNQSNIEKDRTQLHLPQATRKENTSQIAGPSGAGSKPYTEGSTVPRKKAGDLITAAIETWCNQLPLIAHDPGDQAIINAIRDETILKMYQLLSDLHTDPNILNSEGLYDHHLNIEIERLLSELPAYHEAQQMRNARRARLINELKAARPLIKDEFDREGYKQDLKHALSSFFDETTKPNKITVNDNAKQAIIDNFIQLNYHKGEFEEQQLCKSKIDDTVAEVIKTNKNNTDVDPLLTRNQLICEMTKVRPPNESALTDEVQEIRMKEQVALLFKDIKIPKGDEEIAIYKEQIKLLLAKKLTDIERNGHNSSNDDKMKAEIAKAFKKLGANINSDKVDIFVDHLKKTEEVRKALPARKDDKCGCGPNQVTSGQKNRSFPLGPSLVMRSPQNSVQHPRTSIHERSFHPPPSLQASMVQPPMADQPQTFYPQSPNFGFQFVRPVPPPPRPAPRPSSHILRPISPAVMPAPAYRPVNAFPPANAPPYAPAPHAPMTSHNRHVPTPRPTGPVPYVQSPVASRSYSQHIPTPDFGLTGRQAAYRQPELAPSPIADERDVNLNVPMEEHVATRSTARVPESPEVRGDPSCSCQQIWSDNPDLERVLGDCNCKRDKKKKNCQGVCQADDVAYCEECENDHDCDFDVPRMPYPPMYPYMLPRFMFF</sequence>
<protein>
    <submittedName>
        <fullName evidence="1">Uncharacterized protein</fullName>
    </submittedName>
</protein>
<comment type="caution">
    <text evidence="1">The sequence shown here is derived from an EMBL/GenBank/DDBJ whole genome shotgun (WGS) entry which is preliminary data.</text>
</comment>
<reference evidence="1 2" key="1">
    <citation type="journal article" date="2022" name="Genome Biol. Evol.">
        <title>The Spruce Budworm Genome: Reconstructing the Evolutionary History of Antifreeze Proteins.</title>
        <authorList>
            <person name="Beliveau C."/>
            <person name="Gagne P."/>
            <person name="Picq S."/>
            <person name="Vernygora O."/>
            <person name="Keeling C.I."/>
            <person name="Pinkney K."/>
            <person name="Doucet D."/>
            <person name="Wen F."/>
            <person name="Johnston J.S."/>
            <person name="Maaroufi H."/>
            <person name="Boyle B."/>
            <person name="Laroche J."/>
            <person name="Dewar K."/>
            <person name="Juretic N."/>
            <person name="Blackburn G."/>
            <person name="Nisole A."/>
            <person name="Brunet B."/>
            <person name="Brandao M."/>
            <person name="Lumley L."/>
            <person name="Duan J."/>
            <person name="Quan G."/>
            <person name="Lucarotti C.J."/>
            <person name="Roe A.D."/>
            <person name="Sperling F.A.H."/>
            <person name="Levesque R.C."/>
            <person name="Cusson M."/>
        </authorList>
    </citation>
    <scope>NUCLEOTIDE SEQUENCE [LARGE SCALE GENOMIC DNA]</scope>
    <source>
        <strain evidence="1">Glfc:IPQL:Cfum</strain>
    </source>
</reference>
<keyword evidence="2" id="KW-1185">Reference proteome</keyword>
<evidence type="ECO:0000313" key="2">
    <source>
        <dbReference type="Proteomes" id="UP001064048"/>
    </source>
</evidence>